<reference evidence="1" key="1">
    <citation type="journal article" date="2023" name="G3 (Bethesda)">
        <title>Whole genome assemblies of Zophobas morio and Tenebrio molitor.</title>
        <authorList>
            <person name="Kaur S."/>
            <person name="Stinson S.A."/>
            <person name="diCenzo G.C."/>
        </authorList>
    </citation>
    <scope>NUCLEOTIDE SEQUENCE</scope>
    <source>
        <strain evidence="1">QUZm001</strain>
    </source>
</reference>
<dbReference type="EMBL" id="JALNTZ010000003">
    <property type="protein sequence ID" value="KAJ3658241.1"/>
    <property type="molecule type" value="Genomic_DNA"/>
</dbReference>
<sequence>MLRNNVCAKFYDAASLTQTTYCVGFWKKPEEEVLAKHATFVGFFLDATTPSISKAASPIQRLLLLECTTHPEFSTKFPSFGASLPGR</sequence>
<organism evidence="1 2">
    <name type="scientific">Zophobas morio</name>
    <dbReference type="NCBI Taxonomy" id="2755281"/>
    <lineage>
        <taxon>Eukaryota</taxon>
        <taxon>Metazoa</taxon>
        <taxon>Ecdysozoa</taxon>
        <taxon>Arthropoda</taxon>
        <taxon>Hexapoda</taxon>
        <taxon>Insecta</taxon>
        <taxon>Pterygota</taxon>
        <taxon>Neoptera</taxon>
        <taxon>Endopterygota</taxon>
        <taxon>Coleoptera</taxon>
        <taxon>Polyphaga</taxon>
        <taxon>Cucujiformia</taxon>
        <taxon>Tenebrionidae</taxon>
        <taxon>Zophobas</taxon>
    </lineage>
</organism>
<evidence type="ECO:0000313" key="1">
    <source>
        <dbReference type="EMBL" id="KAJ3658241.1"/>
    </source>
</evidence>
<accession>A0AA38IQR2</accession>
<name>A0AA38IQR2_9CUCU</name>
<gene>
    <name evidence="1" type="ORF">Zmor_009993</name>
</gene>
<comment type="caution">
    <text evidence="1">The sequence shown here is derived from an EMBL/GenBank/DDBJ whole genome shotgun (WGS) entry which is preliminary data.</text>
</comment>
<dbReference type="Proteomes" id="UP001168821">
    <property type="component" value="Unassembled WGS sequence"/>
</dbReference>
<dbReference type="AlphaFoldDB" id="A0AA38IQR2"/>
<proteinExistence type="predicted"/>
<keyword evidence="2" id="KW-1185">Reference proteome</keyword>
<evidence type="ECO:0000313" key="2">
    <source>
        <dbReference type="Proteomes" id="UP001168821"/>
    </source>
</evidence>
<protein>
    <submittedName>
        <fullName evidence="1">Uncharacterized protein</fullName>
    </submittedName>
</protein>